<accession>A0ABT2EKE5</accession>
<organism evidence="1 2">
    <name type="scientific">Candidatus Fervidibacter sacchari</name>
    <dbReference type="NCBI Taxonomy" id="1448929"/>
    <lineage>
        <taxon>Bacteria</taxon>
        <taxon>Candidatus Fervidibacterota</taxon>
        <taxon>Candidatus Fervidibacter</taxon>
    </lineage>
</organism>
<evidence type="ECO:0000313" key="2">
    <source>
        <dbReference type="Proteomes" id="UP001204798"/>
    </source>
</evidence>
<gene>
    <name evidence="1" type="ORF">M2350_000556</name>
</gene>
<name>A0ABT2EKE5_9BACT</name>
<keyword evidence="2" id="KW-1185">Reference proteome</keyword>
<comment type="caution">
    <text evidence="1">The sequence shown here is derived from an EMBL/GenBank/DDBJ whole genome shotgun (WGS) entry which is preliminary data.</text>
</comment>
<evidence type="ECO:0000313" key="1">
    <source>
        <dbReference type="EMBL" id="MCS3918159.1"/>
    </source>
</evidence>
<sequence>MREVRRRTGKLRERCSCRAELIGKIVDSAN</sequence>
<proteinExistence type="predicted"/>
<dbReference type="Proteomes" id="UP001204798">
    <property type="component" value="Unassembled WGS sequence"/>
</dbReference>
<protein>
    <submittedName>
        <fullName evidence="1">Uncharacterized protein</fullName>
    </submittedName>
</protein>
<reference evidence="1 2" key="1">
    <citation type="submission" date="2022-08" db="EMBL/GenBank/DDBJ databases">
        <title>Bacterial and archaeal communities from various locations to study Microbial Dark Matter (Phase II).</title>
        <authorList>
            <person name="Stepanauskas R."/>
        </authorList>
    </citation>
    <scope>NUCLEOTIDE SEQUENCE [LARGE SCALE GENOMIC DNA]</scope>
    <source>
        <strain evidence="1 2">PD1</strain>
    </source>
</reference>
<dbReference type="EMBL" id="JANUCP010000001">
    <property type="protein sequence ID" value="MCS3918159.1"/>
    <property type="molecule type" value="Genomic_DNA"/>
</dbReference>